<evidence type="ECO:0000259" key="1">
    <source>
        <dbReference type="PROSITE" id="PS50944"/>
    </source>
</evidence>
<protein>
    <recommendedName>
        <fullName evidence="1">HTH dtxR-type domain-containing protein</fullName>
    </recommendedName>
</protein>
<dbReference type="InterPro" id="IPR022687">
    <property type="entry name" value="HTH_DTXR"/>
</dbReference>
<dbReference type="HOGENOM" id="CLU_2648875_0_0_9"/>
<reference evidence="2 3" key="1">
    <citation type="submission" date="2013-02" db="EMBL/GenBank/DDBJ databases">
        <title>The Genome Sequence of Enterococcus faecalis ATCC_6055.</title>
        <authorList>
            <consortium name="The Broad Institute Genome Sequencing Platform"/>
            <consortium name="The Broad Institute Genome Sequencing Center for Infectious Disease"/>
            <person name="Earl A.M."/>
            <person name="Gilmore M.S."/>
            <person name="Lebreton F."/>
            <person name="Walker B."/>
            <person name="Young S.K."/>
            <person name="Zeng Q."/>
            <person name="Gargeya S."/>
            <person name="Fitzgerald M."/>
            <person name="Haas B."/>
            <person name="Abouelleil A."/>
            <person name="Alvarado L."/>
            <person name="Arachchi H.M."/>
            <person name="Berlin A.M."/>
            <person name="Chapman S.B."/>
            <person name="Dewar J."/>
            <person name="Goldberg J."/>
            <person name="Griggs A."/>
            <person name="Gujja S."/>
            <person name="Hansen M."/>
            <person name="Howarth C."/>
            <person name="Imamovic A."/>
            <person name="Larimer J."/>
            <person name="McCowan C."/>
            <person name="Murphy C."/>
            <person name="Neiman D."/>
            <person name="Pearson M."/>
            <person name="Priest M."/>
            <person name="Roberts A."/>
            <person name="Saif S."/>
            <person name="Shea T."/>
            <person name="Sisk P."/>
            <person name="Sykes S."/>
            <person name="Wortman J."/>
            <person name="Nusbaum C."/>
            <person name="Birren B."/>
        </authorList>
    </citation>
    <scope>NUCLEOTIDE SEQUENCE [LARGE SCALE GENOMIC DNA]</scope>
    <source>
        <strain evidence="2 3">ATCC 6055</strain>
    </source>
</reference>
<organism evidence="2 3">
    <name type="scientific">Enterococcus faecalis ATCC 6055</name>
    <dbReference type="NCBI Taxonomy" id="1169311"/>
    <lineage>
        <taxon>Bacteria</taxon>
        <taxon>Bacillati</taxon>
        <taxon>Bacillota</taxon>
        <taxon>Bacilli</taxon>
        <taxon>Lactobacillales</taxon>
        <taxon>Enterococcaceae</taxon>
        <taxon>Enterococcus</taxon>
    </lineage>
</organism>
<dbReference type="GO" id="GO:0003677">
    <property type="term" value="F:DNA binding"/>
    <property type="evidence" value="ECO:0007669"/>
    <property type="project" value="InterPro"/>
</dbReference>
<dbReference type="InterPro" id="IPR036388">
    <property type="entry name" value="WH-like_DNA-bd_sf"/>
</dbReference>
<dbReference type="PROSITE" id="PS50944">
    <property type="entry name" value="HTH_DTXR"/>
    <property type="match status" value="1"/>
</dbReference>
<dbReference type="Gene3D" id="1.10.10.10">
    <property type="entry name" value="Winged helix-like DNA-binding domain superfamily/Winged helix DNA-binding domain"/>
    <property type="match status" value="1"/>
</dbReference>
<evidence type="ECO:0000313" key="3">
    <source>
        <dbReference type="Proteomes" id="UP000013638"/>
    </source>
</evidence>
<dbReference type="EMBL" id="ASDZ01000038">
    <property type="protein sequence ID" value="EOK08837.1"/>
    <property type="molecule type" value="Genomic_DNA"/>
</dbReference>
<dbReference type="SUPFAM" id="SSF46785">
    <property type="entry name" value="Winged helix' DNA-binding domain"/>
    <property type="match status" value="1"/>
</dbReference>
<proteinExistence type="predicted"/>
<dbReference type="RefSeq" id="WP_010829167.1">
    <property type="nucleotide sequence ID" value="NZ_KB944870.1"/>
</dbReference>
<feature type="domain" description="HTH dtxR-type" evidence="1">
    <location>
        <begin position="1"/>
        <end position="63"/>
    </location>
</feature>
<dbReference type="PANTHER" id="PTHR33238:SF7">
    <property type="entry name" value="IRON-DEPENDENT TRANSCRIPTIONAL REGULATOR"/>
    <property type="match status" value="1"/>
</dbReference>
<dbReference type="InterPro" id="IPR036390">
    <property type="entry name" value="WH_DNA-bd_sf"/>
</dbReference>
<name>R3HTE5_ENTFL</name>
<accession>R3HTE5</accession>
<dbReference type="Pfam" id="PF01325">
    <property type="entry name" value="Fe_dep_repress"/>
    <property type="match status" value="1"/>
</dbReference>
<dbReference type="AlphaFoldDB" id="R3HTE5"/>
<comment type="caution">
    <text evidence="2">The sequence shown here is derived from an EMBL/GenBank/DDBJ whole genome shotgun (WGS) entry which is preliminary data.</text>
</comment>
<dbReference type="Proteomes" id="UP000013638">
    <property type="component" value="Unassembled WGS sequence"/>
</dbReference>
<dbReference type="InterPro" id="IPR050536">
    <property type="entry name" value="DtxR_MntR_Metal-Reg"/>
</dbReference>
<gene>
    <name evidence="2" type="ORF">WOU_03004</name>
</gene>
<dbReference type="PANTHER" id="PTHR33238">
    <property type="entry name" value="IRON (METAL) DEPENDENT REPRESSOR, DTXR FAMILY"/>
    <property type="match status" value="1"/>
</dbReference>
<sequence length="78" mass="8778">MVKVKQTTILIYLLAIQKLSQKKVNIKNNELATILNVTPSSVSEMLNKLIAEGFVSSEQIKLTSKGNKFIAEFKKRII</sequence>
<evidence type="ECO:0000313" key="2">
    <source>
        <dbReference type="EMBL" id="EOK08837.1"/>
    </source>
</evidence>